<dbReference type="GO" id="GO:0004386">
    <property type="term" value="F:helicase activity"/>
    <property type="evidence" value="ECO:0007669"/>
    <property type="project" value="UniProtKB-KW"/>
</dbReference>
<evidence type="ECO:0000313" key="2">
    <source>
        <dbReference type="Proteomes" id="UP000249239"/>
    </source>
</evidence>
<accession>A0A2W7MPI9</accession>
<name>A0A2W7MPI9_9BACT</name>
<keyword evidence="1" id="KW-0378">Hydrolase</keyword>
<dbReference type="EMBL" id="QKZK01000067">
    <property type="protein sequence ID" value="PZX09920.1"/>
    <property type="molecule type" value="Genomic_DNA"/>
</dbReference>
<dbReference type="Gene3D" id="3.30.565.60">
    <property type="match status" value="1"/>
</dbReference>
<dbReference type="AlphaFoldDB" id="A0A2W7MPI9"/>
<keyword evidence="2" id="KW-1185">Reference proteome</keyword>
<keyword evidence="1" id="KW-0547">Nucleotide-binding</keyword>
<proteinExistence type="predicted"/>
<dbReference type="PANTHER" id="PTHR30595">
    <property type="entry name" value="GLPR-RELATED TRANSCRIPTIONAL REPRESSOR"/>
    <property type="match status" value="1"/>
</dbReference>
<evidence type="ECO:0000313" key="1">
    <source>
        <dbReference type="EMBL" id="PZX09920.1"/>
    </source>
</evidence>
<sequence>MRAGEKKTSASSPLANLEKLRFTIHQQATLAALLLFGNHSTNIHIGRFKSADTIMDDIMIKSPLLTAVEEAMHFIQKNIQVRFEFDGHLQRIEKWQFPLEAIRELQLNAIIHRD</sequence>
<dbReference type="Proteomes" id="UP000249239">
    <property type="component" value="Unassembled WGS sequence"/>
</dbReference>
<gene>
    <name evidence="1" type="ORF">LX69_03493</name>
</gene>
<organism evidence="1 2">
    <name type="scientific">Breznakibacter xylanolyticus</name>
    <dbReference type="NCBI Taxonomy" id="990"/>
    <lineage>
        <taxon>Bacteria</taxon>
        <taxon>Pseudomonadati</taxon>
        <taxon>Bacteroidota</taxon>
        <taxon>Bacteroidia</taxon>
        <taxon>Marinilabiliales</taxon>
        <taxon>Marinilabiliaceae</taxon>
        <taxon>Breznakibacter</taxon>
    </lineage>
</organism>
<dbReference type="PANTHER" id="PTHR30595:SF6">
    <property type="entry name" value="SCHLAFEN ALBA-2 DOMAIN-CONTAINING PROTEIN"/>
    <property type="match status" value="1"/>
</dbReference>
<protein>
    <submittedName>
        <fullName evidence="1">ATP-dependent DNA helicase RecG</fullName>
    </submittedName>
</protein>
<dbReference type="InterPro" id="IPR038475">
    <property type="entry name" value="RecG_C_sf"/>
</dbReference>
<comment type="caution">
    <text evidence="1">The sequence shown here is derived from an EMBL/GenBank/DDBJ whole genome shotgun (WGS) entry which is preliminary data.</text>
</comment>
<keyword evidence="1" id="KW-0347">Helicase</keyword>
<reference evidence="1 2" key="1">
    <citation type="submission" date="2018-06" db="EMBL/GenBank/DDBJ databases">
        <title>Genomic Encyclopedia of Archaeal and Bacterial Type Strains, Phase II (KMG-II): from individual species to whole genera.</title>
        <authorList>
            <person name="Goeker M."/>
        </authorList>
    </citation>
    <scope>NUCLEOTIDE SEQUENCE [LARGE SCALE GENOMIC DNA]</scope>
    <source>
        <strain evidence="1 2">DSM 6779</strain>
    </source>
</reference>
<keyword evidence="1" id="KW-0067">ATP-binding</keyword>